<gene>
    <name evidence="1" type="ORF">BL240_14190</name>
</gene>
<sequence length="286" mass="32072">MPIKLVPFASKACEFSEWSIKTSQRSRLIEIIAFLYLRQEQNALRVITALAPKKQSSPGRVAANVIKKLTAPDLEDLKLSKSTDPKIKKKAEDRIRTSIIHRDGLLFQHISWVVTKKAFPNGIMTSPHVRKADKGFDGFVMELDEFYESIESVTLCEDKASEDPRKLITQSVWPEIEAIIAGERDDEVLAELVTLLKTVPSLDAESAVESMFWEESRQFRVSVATSEKNRDKTSGSYVKIMKGFEEKVGGASKNRVGGVLAFDDVRTGLDQLANEVIKKVKELTDV</sequence>
<dbReference type="Proteomes" id="UP000185146">
    <property type="component" value="Chromosome"/>
</dbReference>
<evidence type="ECO:0000313" key="2">
    <source>
        <dbReference type="Proteomes" id="UP000185146"/>
    </source>
</evidence>
<proteinExistence type="predicted"/>
<reference evidence="1 2" key="1">
    <citation type="submission" date="2016-12" db="EMBL/GenBank/DDBJ databases">
        <title>Draft Genome Sequence of Mercury Resistant Pseudomonas DRA525.</title>
        <authorList>
            <person name="Drace K.M."/>
        </authorList>
    </citation>
    <scope>NUCLEOTIDE SEQUENCE [LARGE SCALE GENOMIC DNA]</scope>
    <source>
        <strain evidence="1 2">DRA525</strain>
    </source>
</reference>
<dbReference type="AlphaFoldDB" id="A0A1L5PQV9"/>
<accession>A0A1L5PQV9</accession>
<evidence type="ECO:0000313" key="1">
    <source>
        <dbReference type="EMBL" id="APO82539.1"/>
    </source>
</evidence>
<dbReference type="RefSeq" id="WP_075045242.1">
    <property type="nucleotide sequence ID" value="NZ_CP018743.1"/>
</dbReference>
<dbReference type="EMBL" id="CP018743">
    <property type="protein sequence ID" value="APO82539.1"/>
    <property type="molecule type" value="Genomic_DNA"/>
</dbReference>
<protein>
    <submittedName>
        <fullName evidence="1">Uncharacterized protein</fullName>
    </submittedName>
</protein>
<name>A0A1L5PQV9_PSEPU</name>
<organism evidence="1 2">
    <name type="scientific">Pseudomonas putida</name>
    <name type="common">Arthrobacter siderocapsulatus</name>
    <dbReference type="NCBI Taxonomy" id="303"/>
    <lineage>
        <taxon>Bacteria</taxon>
        <taxon>Pseudomonadati</taxon>
        <taxon>Pseudomonadota</taxon>
        <taxon>Gammaproteobacteria</taxon>
        <taxon>Pseudomonadales</taxon>
        <taxon>Pseudomonadaceae</taxon>
        <taxon>Pseudomonas</taxon>
    </lineage>
</organism>